<reference evidence="5" key="1">
    <citation type="submission" date="2021-01" db="EMBL/GenBank/DDBJ databases">
        <title>Metabolic potential, ecology and presence of endohyphal bacteria is reflected in genomic diversity of Mucoromycotina.</title>
        <authorList>
            <person name="Muszewska A."/>
            <person name="Okrasinska A."/>
            <person name="Steczkiewicz K."/>
            <person name="Drgas O."/>
            <person name="Orlowska M."/>
            <person name="Perlinska-Lenart U."/>
            <person name="Aleksandrzak-Piekarczyk T."/>
            <person name="Szatraj K."/>
            <person name="Zielenkiewicz U."/>
            <person name="Pilsyk S."/>
            <person name="Malc E."/>
            <person name="Mieczkowski P."/>
            <person name="Kruszewska J.S."/>
            <person name="Biernat P."/>
            <person name="Pawlowska J."/>
        </authorList>
    </citation>
    <scope>NUCLEOTIDE SEQUENCE</scope>
    <source>
        <strain evidence="5">WA0000018081</strain>
    </source>
</reference>
<dbReference type="Gene3D" id="3.60.130.10">
    <property type="entry name" value="Clavaminate synthase-like"/>
    <property type="match status" value="1"/>
</dbReference>
<evidence type="ECO:0000259" key="4">
    <source>
        <dbReference type="Pfam" id="PF02668"/>
    </source>
</evidence>
<dbReference type="GO" id="GO:0017000">
    <property type="term" value="P:antibiotic biosynthetic process"/>
    <property type="evidence" value="ECO:0007669"/>
    <property type="project" value="UniProtKB-KW"/>
</dbReference>
<dbReference type="PANTHER" id="PTHR10696:SF56">
    <property type="entry name" value="TAUD_TFDA-LIKE DOMAIN-CONTAINING PROTEIN"/>
    <property type="match status" value="1"/>
</dbReference>
<proteinExistence type="predicted"/>
<dbReference type="PANTHER" id="PTHR10696">
    <property type="entry name" value="GAMMA-BUTYROBETAINE HYDROXYLASE-RELATED"/>
    <property type="match status" value="1"/>
</dbReference>
<dbReference type="AlphaFoldDB" id="A0A8H7SJH1"/>
<dbReference type="InterPro" id="IPR042098">
    <property type="entry name" value="TauD-like_sf"/>
</dbReference>
<evidence type="ECO:0000256" key="2">
    <source>
        <dbReference type="ARBA" id="ARBA00023194"/>
    </source>
</evidence>
<evidence type="ECO:0000256" key="1">
    <source>
        <dbReference type="ARBA" id="ARBA00023002"/>
    </source>
</evidence>
<comment type="caution">
    <text evidence="5">The sequence shown here is derived from an EMBL/GenBank/DDBJ whole genome shotgun (WGS) entry which is preliminary data.</text>
</comment>
<keyword evidence="2" id="KW-0045">Antibiotic biosynthesis</keyword>
<evidence type="ECO:0000256" key="3">
    <source>
        <dbReference type="SAM" id="MobiDB-lite"/>
    </source>
</evidence>
<accession>A0A8H7SJH1</accession>
<dbReference type="Pfam" id="PF02668">
    <property type="entry name" value="TauD"/>
    <property type="match status" value="1"/>
</dbReference>
<dbReference type="InterPro" id="IPR003819">
    <property type="entry name" value="TauD/TfdA-like"/>
</dbReference>
<dbReference type="SUPFAM" id="SSF51197">
    <property type="entry name" value="Clavaminate synthase-like"/>
    <property type="match status" value="1"/>
</dbReference>
<dbReference type="OrthoDB" id="272271at2759"/>
<feature type="region of interest" description="Disordered" evidence="3">
    <location>
        <begin position="1"/>
        <end position="22"/>
    </location>
</feature>
<keyword evidence="6" id="KW-1185">Reference proteome</keyword>
<keyword evidence="1" id="KW-0560">Oxidoreductase</keyword>
<evidence type="ECO:0000313" key="6">
    <source>
        <dbReference type="Proteomes" id="UP000613177"/>
    </source>
</evidence>
<dbReference type="GO" id="GO:0016491">
    <property type="term" value="F:oxidoreductase activity"/>
    <property type="evidence" value="ECO:0007669"/>
    <property type="project" value="UniProtKB-KW"/>
</dbReference>
<feature type="domain" description="TauD/TfdA-like" evidence="4">
    <location>
        <begin position="77"/>
        <end position="337"/>
    </location>
</feature>
<organism evidence="5 6">
    <name type="scientific">Thamnidium elegans</name>
    <dbReference type="NCBI Taxonomy" id="101142"/>
    <lineage>
        <taxon>Eukaryota</taxon>
        <taxon>Fungi</taxon>
        <taxon>Fungi incertae sedis</taxon>
        <taxon>Mucoromycota</taxon>
        <taxon>Mucoromycotina</taxon>
        <taxon>Mucoromycetes</taxon>
        <taxon>Mucorales</taxon>
        <taxon>Mucorineae</taxon>
        <taxon>Mucoraceae</taxon>
        <taxon>Thamnidium</taxon>
    </lineage>
</organism>
<dbReference type="InterPro" id="IPR050411">
    <property type="entry name" value="AlphaKG_dependent_hydroxylases"/>
</dbReference>
<dbReference type="Proteomes" id="UP000613177">
    <property type="component" value="Unassembled WGS sequence"/>
</dbReference>
<gene>
    <name evidence="5" type="ORF">INT48_001575</name>
</gene>
<sequence>MSALTSQPVEEKNWRGFNVDSDNQTTNVEFPERITGPSAWDGKDMEAHPEQWIYHVTEQDIADIDQAVKHFVSLDLPLGEISQSNFPLTTFKQVILKQRENLFHGLGFGLIRGFPIINYERKEQAVVFMGIGAYIGTRKPQNGKGHVLGHVKDLTEGSTTKAVYKVDDPTTRIYATRKAQPFHVDGTDVVALLCLNEGQDGGLSAVISSHTVYNRLRELRPDIVELMKEAWLWDRKGEHGPDDTPYMKASPLVYFDQKLFTFWGPHFFETMTRFADVKIEEEKFEAMRYIQELCEREALNMKLQTGDIQFVQNYQILHARTAYVDRPGQTRHLLRLWFMVNQSESRWKMPFAKGDYNYEYAGEQVVPLEAE</sequence>
<name>A0A8H7SJH1_9FUNG</name>
<protein>
    <recommendedName>
        <fullName evidence="4">TauD/TfdA-like domain-containing protein</fullName>
    </recommendedName>
</protein>
<evidence type="ECO:0000313" key="5">
    <source>
        <dbReference type="EMBL" id="KAG2229287.1"/>
    </source>
</evidence>
<dbReference type="EMBL" id="JAEPRE010000289">
    <property type="protein sequence ID" value="KAG2229287.1"/>
    <property type="molecule type" value="Genomic_DNA"/>
</dbReference>